<evidence type="ECO:0000313" key="10">
    <source>
        <dbReference type="EMBL" id="SPQ25858.1"/>
    </source>
</evidence>
<evidence type="ECO:0000313" key="4">
    <source>
        <dbReference type="EMBL" id="SPQ19997.1"/>
    </source>
</evidence>
<reference evidence="2 16" key="1">
    <citation type="submission" date="2018-04" db="EMBL/GenBank/DDBJ databases">
        <authorList>
            <person name="Huttner S."/>
            <person name="Dainat J."/>
        </authorList>
    </citation>
    <scope>NUCLEOTIDE SEQUENCE [LARGE SCALE GENOMIC DNA]</scope>
</reference>
<evidence type="ECO:0000313" key="15">
    <source>
        <dbReference type="EMBL" id="SPQ27050.1"/>
    </source>
</evidence>
<gene>
    <name evidence="2" type="ORF">TT172_LOCUS1148</name>
    <name evidence="3" type="ORF">TT172_LOCUS1179</name>
    <name evidence="4" type="ORF">TT172_LOCUS2416</name>
    <name evidence="5" type="ORF">TT172_LOCUS3161</name>
    <name evidence="6" type="ORF">TT172_LOCUS4465</name>
    <name evidence="7" type="ORF">TT172_LOCUS5573</name>
    <name evidence="8" type="ORF">TT172_LOCUS7171</name>
    <name evidence="9" type="ORF">TT172_LOCUS7224</name>
    <name evidence="10" type="ORF">TT172_LOCUS8277</name>
    <name evidence="11" type="ORF">TT172_LOCUS8365</name>
    <name evidence="12" type="ORF">TT172_LOCUS8748</name>
    <name evidence="13" type="ORF">TT172_LOCUS8812</name>
    <name evidence="14" type="ORF">TT172_LOCUS9466</name>
    <name evidence="15" type="ORF">TT172_LOCUS9469</name>
</gene>
<dbReference type="EMBL" id="OUUZ01000013">
    <property type="protein sequence ID" value="SPQ24805.1"/>
    <property type="molecule type" value="Genomic_DNA"/>
</dbReference>
<evidence type="ECO:0000313" key="2">
    <source>
        <dbReference type="EMBL" id="SPQ18729.1"/>
    </source>
</evidence>
<evidence type="ECO:0000313" key="11">
    <source>
        <dbReference type="EMBL" id="SPQ25946.1"/>
    </source>
</evidence>
<dbReference type="EMBL" id="OUUZ01000017">
    <property type="protein sequence ID" value="SPQ26329.1"/>
    <property type="molecule type" value="Genomic_DNA"/>
</dbReference>
<protein>
    <submittedName>
        <fullName evidence="14">3045b693-1a65-4b66-9f3b-662aa823e7b6</fullName>
    </submittedName>
    <submittedName>
        <fullName evidence="13">74a7a6d3-526f-4029-9443-65c49e6e6057</fullName>
    </submittedName>
    <submittedName>
        <fullName evidence="8">904597d2-e3a1-4d3a-bf02-f46c5f0f3278</fullName>
    </submittedName>
    <submittedName>
        <fullName evidence="6">A501b01e-dcbc-46bc-977f-a3181f679688</fullName>
    </submittedName>
    <submittedName>
        <fullName evidence="9">B918e8a9-c3ce-4f7d-98e7-48b7850077cb</fullName>
    </submittedName>
    <submittedName>
        <fullName evidence="4">C12f68f5-10f1-42f0-bc72-f68254b6c45e</fullName>
    </submittedName>
    <submittedName>
        <fullName evidence="2">D2568b36-a6af-4a55-91ce-2fa49939ae21</fullName>
    </submittedName>
    <submittedName>
        <fullName evidence="11">Dec07da5-e6e0-4c27-bbc6-e9c81603e9cd</fullName>
    </submittedName>
    <submittedName>
        <fullName evidence="3">E138899c-6343-46db-8323-82c7ecaea1e1</fullName>
    </submittedName>
    <submittedName>
        <fullName evidence="7">E4d452c1-49d9-4d95-92b3-0892620d8771</fullName>
    </submittedName>
</protein>
<evidence type="ECO:0000313" key="16">
    <source>
        <dbReference type="Proteomes" id="UP000289323"/>
    </source>
</evidence>
<dbReference type="EMBL" id="OUUZ01000003">
    <property type="protein sequence ID" value="SPQ19997.1"/>
    <property type="molecule type" value="Genomic_DNA"/>
</dbReference>
<feature type="compositionally biased region" description="Basic and acidic residues" evidence="1">
    <location>
        <begin position="200"/>
        <end position="228"/>
    </location>
</feature>
<dbReference type="EMBL" id="OUUZ01000013">
    <property type="protein sequence ID" value="SPQ24752.1"/>
    <property type="molecule type" value="Genomic_DNA"/>
</dbReference>
<feature type="compositionally biased region" description="Acidic residues" evidence="1">
    <location>
        <begin position="314"/>
        <end position="332"/>
    </location>
</feature>
<dbReference type="EMBL" id="OUUZ01000015">
    <property type="protein sequence ID" value="SPQ25858.1"/>
    <property type="molecule type" value="Genomic_DNA"/>
</dbReference>
<evidence type="ECO:0000313" key="6">
    <source>
        <dbReference type="EMBL" id="SPQ22046.1"/>
    </source>
</evidence>
<feature type="region of interest" description="Disordered" evidence="1">
    <location>
        <begin position="269"/>
        <end position="373"/>
    </location>
</feature>
<sequence>MASLSSVHRVAEFNRAKSIAEDGHGAQQNLVANIAFELWAGEYTTSTVAGYTHQQWTKVTSLGKYGSQPYLLSKRWVNHHELIEGLFELACVNEVYKPSDFRFVSQVAPKAQVPITELSGLKPDKPVTLQELRAMTANKSKFGPDEVTYLNLLTSQELVATDEEDVPPPKAKQARSRSKKASQLKSKESSVKPQVELGDEGERFGSDSDDDLFVKSKADHAKSERGIKSEPNAIKSELGVIKSEPSIKLERGVVKSELDIVKSEPGVVTRAKAKKEAATKVARGSKRRAHSEAAQNQEGHTKKRQEVAYPDPDPGPETEYTPEELAEFEDEGVQPPANGVPSHDTGRLNQLVKAVDIVENTPPGEPFDLTNVD</sequence>
<evidence type="ECO:0000313" key="14">
    <source>
        <dbReference type="EMBL" id="SPQ27047.1"/>
    </source>
</evidence>
<evidence type="ECO:0000313" key="9">
    <source>
        <dbReference type="EMBL" id="SPQ24805.1"/>
    </source>
</evidence>
<dbReference type="EMBL" id="OUUZ01000018">
    <property type="protein sequence ID" value="SPQ27047.1"/>
    <property type="molecule type" value="Genomic_DNA"/>
</dbReference>
<dbReference type="AlphaFoldDB" id="A0A3S4C157"/>
<dbReference type="EMBL" id="OUUZ01000001">
    <property type="protein sequence ID" value="SPQ18729.1"/>
    <property type="molecule type" value="Genomic_DNA"/>
</dbReference>
<organism evidence="2 16">
    <name type="scientific">Thermothielavioides terrestris</name>
    <dbReference type="NCBI Taxonomy" id="2587410"/>
    <lineage>
        <taxon>Eukaryota</taxon>
        <taxon>Fungi</taxon>
        <taxon>Dikarya</taxon>
        <taxon>Ascomycota</taxon>
        <taxon>Pezizomycotina</taxon>
        <taxon>Sordariomycetes</taxon>
        <taxon>Sordariomycetidae</taxon>
        <taxon>Sordariales</taxon>
        <taxon>Chaetomiaceae</taxon>
        <taxon>Thermothielavioides</taxon>
    </lineage>
</organism>
<accession>A0A3S4C157</accession>
<evidence type="ECO:0000313" key="12">
    <source>
        <dbReference type="EMBL" id="SPQ26329.1"/>
    </source>
</evidence>
<feature type="compositionally biased region" description="Basic residues" evidence="1">
    <location>
        <begin position="172"/>
        <end position="182"/>
    </location>
</feature>
<dbReference type="EMBL" id="OUUZ01000001">
    <property type="protein sequence ID" value="SPQ18760.1"/>
    <property type="molecule type" value="Genomic_DNA"/>
</dbReference>
<evidence type="ECO:0000313" key="5">
    <source>
        <dbReference type="EMBL" id="SPQ20742.1"/>
    </source>
</evidence>
<dbReference type="EMBL" id="OUUZ01000008">
    <property type="protein sequence ID" value="SPQ22046.1"/>
    <property type="molecule type" value="Genomic_DNA"/>
</dbReference>
<evidence type="ECO:0000313" key="13">
    <source>
        <dbReference type="EMBL" id="SPQ26393.1"/>
    </source>
</evidence>
<evidence type="ECO:0000313" key="3">
    <source>
        <dbReference type="EMBL" id="SPQ18760.1"/>
    </source>
</evidence>
<evidence type="ECO:0000256" key="1">
    <source>
        <dbReference type="SAM" id="MobiDB-lite"/>
    </source>
</evidence>
<dbReference type="EMBL" id="OUUZ01000016">
    <property type="protein sequence ID" value="SPQ25946.1"/>
    <property type="molecule type" value="Genomic_DNA"/>
</dbReference>
<dbReference type="Proteomes" id="UP000289323">
    <property type="component" value="Unassembled WGS sequence"/>
</dbReference>
<dbReference type="EMBL" id="OUUZ01000018">
    <property type="protein sequence ID" value="SPQ26393.1"/>
    <property type="molecule type" value="Genomic_DNA"/>
</dbReference>
<evidence type="ECO:0000313" key="7">
    <source>
        <dbReference type="EMBL" id="SPQ23154.1"/>
    </source>
</evidence>
<proteinExistence type="predicted"/>
<evidence type="ECO:0000313" key="8">
    <source>
        <dbReference type="EMBL" id="SPQ24752.1"/>
    </source>
</evidence>
<dbReference type="EMBL" id="OUUZ01000019">
    <property type="protein sequence ID" value="SPQ27050.1"/>
    <property type="molecule type" value="Genomic_DNA"/>
</dbReference>
<feature type="region of interest" description="Disordered" evidence="1">
    <location>
        <begin position="160"/>
        <end position="234"/>
    </location>
</feature>
<name>A0A3S4C157_9PEZI</name>
<dbReference type="EMBL" id="OUUZ01000010">
    <property type="protein sequence ID" value="SPQ23154.1"/>
    <property type="molecule type" value="Genomic_DNA"/>
</dbReference>
<dbReference type="EMBL" id="OUUZ01000006">
    <property type="protein sequence ID" value="SPQ20742.1"/>
    <property type="molecule type" value="Genomic_DNA"/>
</dbReference>